<reference evidence="6" key="1">
    <citation type="journal article" date="2019" name="Int. J. Syst. Evol. Microbiol.">
        <title>The Global Catalogue of Microorganisms (GCM) 10K type strain sequencing project: providing services to taxonomists for standard genome sequencing and annotation.</title>
        <authorList>
            <consortium name="The Broad Institute Genomics Platform"/>
            <consortium name="The Broad Institute Genome Sequencing Center for Infectious Disease"/>
            <person name="Wu L."/>
            <person name="Ma J."/>
        </authorList>
    </citation>
    <scope>NUCLEOTIDE SEQUENCE [LARGE SCALE GENOMIC DNA]</scope>
    <source>
        <strain evidence="6">NBRC 108730</strain>
    </source>
</reference>
<accession>A0ABQ6JG70</accession>
<name>A0ABQ6JG70_9ACTN</name>
<evidence type="ECO:0000256" key="3">
    <source>
        <dbReference type="SAM" id="Phobius"/>
    </source>
</evidence>
<evidence type="ECO:0000259" key="4">
    <source>
        <dbReference type="Pfam" id="PF03816"/>
    </source>
</evidence>
<dbReference type="NCBIfam" id="TIGR00350">
    <property type="entry name" value="lytR_cpsA_psr"/>
    <property type="match status" value="1"/>
</dbReference>
<feature type="region of interest" description="Disordered" evidence="2">
    <location>
        <begin position="470"/>
        <end position="510"/>
    </location>
</feature>
<organism evidence="5 6">
    <name type="scientific">Angustibacter aerolatus</name>
    <dbReference type="NCBI Taxonomy" id="1162965"/>
    <lineage>
        <taxon>Bacteria</taxon>
        <taxon>Bacillati</taxon>
        <taxon>Actinomycetota</taxon>
        <taxon>Actinomycetes</taxon>
        <taxon>Kineosporiales</taxon>
        <taxon>Kineosporiaceae</taxon>
    </lineage>
</organism>
<dbReference type="Gene3D" id="3.40.630.190">
    <property type="entry name" value="LCP protein"/>
    <property type="match status" value="1"/>
</dbReference>
<dbReference type="Pfam" id="PF03816">
    <property type="entry name" value="LytR_cpsA_psr"/>
    <property type="match status" value="1"/>
</dbReference>
<keyword evidence="3" id="KW-0812">Transmembrane</keyword>
<feature type="transmembrane region" description="Helical" evidence="3">
    <location>
        <begin position="383"/>
        <end position="404"/>
    </location>
</feature>
<sequence length="640" mass="67823">MALVAVLAAAVAVPDSFATRYALIQRDVVQTLFEDDASAAPQPGVAKPTGQTRADPWASTPRVNMLLLGSDAGTDRTGVRTDSMMVASIDTKTGRTVLLSLPRNLQRVPFPSSNPLHRLWPNGYDCGSECLLNAVWTEADNHKDLFPGVRSPGLETVRGVIGEVLGLRIDYTTIIDLKGFSGLVDAMGGVVVDVPRRIPIGGGHNQATGAALPITGWIEPGTQRLTGYRALWFSRSREGSDDYDRMRRQRCMVGALLDQSNPATLLARYPRLAKVLQRNLSTDVPRSDLPAWVTLVQRVQGGGVSSLPFTSDVISTVHPDFTHIREPGAEGGHQGAEEGQEEEGREGRRGGGLDRRDLLTGPPPVLHTGSGWMDGMQGTRRRWPWIVAAALVVVLAAGALAVVLQRRAQTAKEQAAARLVGQVAAALRAGDVSGLPLAGTTGAAAQTARAATVKALARPTVTAGATTVSGDVATAPSSSPTRWAAGRSGAARCRCGSRTPSAGRWRPGSWWRPTSGPATCCGCGATSPTARRSPVPASRCWSPTARSSTSASSPGGSPAPSRRWPRRSRSRPTSRRHRWRSGCRRPPPTRSSTSSPCAATTTTRCARSCGRCRAWCSASARSRSRPRGSSPGRCSGRSGR</sequence>
<feature type="compositionally biased region" description="Basic and acidic residues" evidence="2">
    <location>
        <begin position="345"/>
        <end position="358"/>
    </location>
</feature>
<keyword evidence="3" id="KW-1133">Transmembrane helix</keyword>
<evidence type="ECO:0000313" key="5">
    <source>
        <dbReference type="EMBL" id="GMA86782.1"/>
    </source>
</evidence>
<comment type="caution">
    <text evidence="5">The sequence shown here is derived from an EMBL/GenBank/DDBJ whole genome shotgun (WGS) entry which is preliminary data.</text>
</comment>
<feature type="domain" description="Cell envelope-related transcriptional attenuator" evidence="4">
    <location>
        <begin position="80"/>
        <end position="259"/>
    </location>
</feature>
<dbReference type="Proteomes" id="UP001157017">
    <property type="component" value="Unassembled WGS sequence"/>
</dbReference>
<feature type="compositionally biased region" description="Low complexity" evidence="2">
    <location>
        <begin position="541"/>
        <end position="562"/>
    </location>
</feature>
<protein>
    <recommendedName>
        <fullName evidence="4">Cell envelope-related transcriptional attenuator domain-containing protein</fullName>
    </recommendedName>
</protein>
<dbReference type="InterPro" id="IPR050922">
    <property type="entry name" value="LytR/CpsA/Psr_CW_biosynth"/>
</dbReference>
<keyword evidence="6" id="KW-1185">Reference proteome</keyword>
<comment type="similarity">
    <text evidence="1">Belongs to the LytR/CpsA/Psr (LCP) family.</text>
</comment>
<dbReference type="InterPro" id="IPR004474">
    <property type="entry name" value="LytR_CpsA_psr"/>
</dbReference>
<feature type="compositionally biased region" description="Polar residues" evidence="2">
    <location>
        <begin position="470"/>
        <end position="481"/>
    </location>
</feature>
<feature type="compositionally biased region" description="Basic residues" evidence="2">
    <location>
        <begin position="563"/>
        <end position="583"/>
    </location>
</feature>
<feature type="compositionally biased region" description="Low complexity" evidence="2">
    <location>
        <begin position="590"/>
        <end position="601"/>
    </location>
</feature>
<gene>
    <name evidence="5" type="ORF">GCM10025868_20320</name>
</gene>
<keyword evidence="3" id="KW-0472">Membrane</keyword>
<proteinExistence type="inferred from homology"/>
<feature type="compositionally biased region" description="Low complexity" evidence="2">
    <location>
        <begin position="484"/>
        <end position="498"/>
    </location>
</feature>
<feature type="region of interest" description="Disordered" evidence="2">
    <location>
        <begin position="525"/>
        <end position="601"/>
    </location>
</feature>
<feature type="region of interest" description="Disordered" evidence="2">
    <location>
        <begin position="322"/>
        <end position="372"/>
    </location>
</feature>
<dbReference type="PANTHER" id="PTHR33392">
    <property type="entry name" value="POLYISOPRENYL-TEICHOIC ACID--PEPTIDOGLYCAN TEICHOIC ACID TRANSFERASE TAGU"/>
    <property type="match status" value="1"/>
</dbReference>
<evidence type="ECO:0000313" key="6">
    <source>
        <dbReference type="Proteomes" id="UP001157017"/>
    </source>
</evidence>
<dbReference type="EMBL" id="BSUZ01000001">
    <property type="protein sequence ID" value="GMA86782.1"/>
    <property type="molecule type" value="Genomic_DNA"/>
</dbReference>
<evidence type="ECO:0000256" key="2">
    <source>
        <dbReference type="SAM" id="MobiDB-lite"/>
    </source>
</evidence>
<feature type="region of interest" description="Disordered" evidence="2">
    <location>
        <begin position="616"/>
        <end position="640"/>
    </location>
</feature>
<dbReference type="PANTHER" id="PTHR33392:SF6">
    <property type="entry name" value="POLYISOPRENYL-TEICHOIC ACID--PEPTIDOGLYCAN TEICHOIC ACID TRANSFERASE TAGU"/>
    <property type="match status" value="1"/>
</dbReference>
<evidence type="ECO:0000256" key="1">
    <source>
        <dbReference type="ARBA" id="ARBA00006068"/>
    </source>
</evidence>